<dbReference type="InterPro" id="IPR012001">
    <property type="entry name" value="Thiamin_PyroP_enz_TPP-bd_dom"/>
</dbReference>
<dbReference type="Pfam" id="PF02775">
    <property type="entry name" value="TPP_enzyme_C"/>
    <property type="match status" value="1"/>
</dbReference>
<proteinExistence type="inferred from homology"/>
<evidence type="ECO:0000259" key="6">
    <source>
        <dbReference type="Pfam" id="PF02776"/>
    </source>
</evidence>
<sequence length="568" mass="60708">MTGAEYLVWLLEAYDVECIFGLPGDTNVPFYRALYKSTKIRHVMARDERSAVFMADAYARLTGKPAVCECPSGAGAMYSLPGIAEATASSVPVILLTSDIPLKGEGRGMITELDNAKLFEPVTKLSVQLKTAAKIPETVRRAFRVATSGRPGAVHITLPEDLLAEQVVFGEEEIYAEAACKTFPSLQTRAPQAVVEQLAALIDAASKPVIVAGGGANLSRATGVIQALAERAQIAVVTTITGQGTLPDEHPLALGVIGDNGFHPHAARAVDASDLLIYVGCKVGSVVSIGWTFPVRNVARTIVQIDIDAQVLGNTQRNDLSVPGDARLVLEDVLALVKPHEARSWLGPLNEQRDQFWKTALPLLTSDASPLKPQRVVHELNRRLPPGTKVLSDAGTPTPHMSRFLKLPGDGSRLIIPRAFGGLGWAIPAVVGAWQASQTTRPVGLFGDGSFGMSCGELETLSRLNVPAILLHFNNGCFGWIKALQKMHNAGQYLSVDFTKLDAACIAEAFGLKAWRVATPSQLEAALDGAFAHMGPVLIDIVVESIVDELPPVYTWMKASGKDPLLAV</sequence>
<dbReference type="RefSeq" id="WP_404609234.1">
    <property type="nucleotide sequence ID" value="NZ_JBIYDN010000013.1"/>
</dbReference>
<accession>A0ABW8MQJ2</accession>
<evidence type="ECO:0000256" key="2">
    <source>
        <dbReference type="ARBA" id="ARBA00023052"/>
    </source>
</evidence>
<evidence type="ECO:0000313" key="8">
    <source>
        <dbReference type="Proteomes" id="UP001620514"/>
    </source>
</evidence>
<dbReference type="Gene3D" id="3.40.50.1220">
    <property type="entry name" value="TPP-binding domain"/>
    <property type="match status" value="1"/>
</dbReference>
<dbReference type="InterPro" id="IPR029061">
    <property type="entry name" value="THDP-binding"/>
</dbReference>
<evidence type="ECO:0000256" key="3">
    <source>
        <dbReference type="RuleBase" id="RU362132"/>
    </source>
</evidence>
<evidence type="ECO:0000313" key="7">
    <source>
        <dbReference type="EMBL" id="MFK4444207.1"/>
    </source>
</evidence>
<keyword evidence="7" id="KW-0808">Transferase</keyword>
<dbReference type="InterPro" id="IPR045229">
    <property type="entry name" value="TPP_enz"/>
</dbReference>
<feature type="domain" description="Thiamine pyrophosphate enzyme N-terminal TPP-binding" evidence="6">
    <location>
        <begin position="1"/>
        <end position="117"/>
    </location>
</feature>
<dbReference type="SUPFAM" id="SSF52467">
    <property type="entry name" value="DHS-like NAD/FAD-binding domain"/>
    <property type="match status" value="1"/>
</dbReference>
<keyword evidence="2 3" id="KW-0786">Thiamine pyrophosphate</keyword>
<evidence type="ECO:0000259" key="5">
    <source>
        <dbReference type="Pfam" id="PF02775"/>
    </source>
</evidence>
<reference evidence="7 8" key="1">
    <citation type="submission" date="2024-10" db="EMBL/GenBank/DDBJ databases">
        <authorList>
            <person name="Deangelis K."/>
            <person name="Huntemann M."/>
            <person name="Clum A."/>
            <person name="Wang J."/>
            <person name="Palaniappan K."/>
            <person name="Ritter S."/>
            <person name="Chen I.-M."/>
            <person name="Stamatis D."/>
            <person name="Reddy T."/>
            <person name="O'Malley R."/>
            <person name="Daum C."/>
            <person name="Ng V."/>
            <person name="Ivanova N."/>
            <person name="Kyrpides N."/>
            <person name="Woyke T."/>
        </authorList>
    </citation>
    <scope>NUCLEOTIDE SEQUENCE [LARGE SCALE GENOMIC DNA]</scope>
    <source>
        <strain evidence="7 8">GAS97</strain>
    </source>
</reference>
<evidence type="ECO:0000259" key="4">
    <source>
        <dbReference type="Pfam" id="PF00205"/>
    </source>
</evidence>
<dbReference type="EMBL" id="JBIYDN010000013">
    <property type="protein sequence ID" value="MFK4444207.1"/>
    <property type="molecule type" value="Genomic_DNA"/>
</dbReference>
<comment type="caution">
    <text evidence="7">The sequence shown here is derived from an EMBL/GenBank/DDBJ whole genome shotgun (WGS) entry which is preliminary data.</text>
</comment>
<protein>
    <submittedName>
        <fullName evidence="7">Acetolactate synthase-1/2/3 large subunit</fullName>
        <ecNumber evidence="7">2.2.1.6</ecNumber>
    </submittedName>
</protein>
<dbReference type="InterPro" id="IPR029035">
    <property type="entry name" value="DHS-like_NAD/FAD-binding_dom"/>
</dbReference>
<dbReference type="Pfam" id="PF02776">
    <property type="entry name" value="TPP_enzyme_N"/>
    <property type="match status" value="1"/>
</dbReference>
<dbReference type="CDD" id="cd00568">
    <property type="entry name" value="TPP_enzymes"/>
    <property type="match status" value="1"/>
</dbReference>
<gene>
    <name evidence="7" type="ORF">ABH943_004229</name>
</gene>
<dbReference type="InterPro" id="IPR011766">
    <property type="entry name" value="TPP_enzyme_TPP-bd"/>
</dbReference>
<feature type="domain" description="Thiamine pyrophosphate enzyme TPP-binding" evidence="5">
    <location>
        <begin position="393"/>
        <end position="541"/>
    </location>
</feature>
<dbReference type="SUPFAM" id="SSF52518">
    <property type="entry name" value="Thiamin diphosphate-binding fold (THDP-binding)"/>
    <property type="match status" value="2"/>
</dbReference>
<dbReference type="Proteomes" id="UP001620514">
    <property type="component" value="Unassembled WGS sequence"/>
</dbReference>
<dbReference type="EC" id="2.2.1.6" evidence="7"/>
<feature type="domain" description="Thiamine pyrophosphate enzyme central" evidence="4">
    <location>
        <begin position="195"/>
        <end position="332"/>
    </location>
</feature>
<organism evidence="7 8">
    <name type="scientific">Caballeronia udeis</name>
    <dbReference type="NCBI Taxonomy" id="1232866"/>
    <lineage>
        <taxon>Bacteria</taxon>
        <taxon>Pseudomonadati</taxon>
        <taxon>Pseudomonadota</taxon>
        <taxon>Betaproteobacteria</taxon>
        <taxon>Burkholderiales</taxon>
        <taxon>Burkholderiaceae</taxon>
        <taxon>Caballeronia</taxon>
    </lineage>
</organism>
<comment type="similarity">
    <text evidence="1 3">Belongs to the TPP enzyme family.</text>
</comment>
<dbReference type="PANTHER" id="PTHR18968:SF13">
    <property type="entry name" value="ACETOLACTATE SYNTHASE CATALYTIC SUBUNIT, MITOCHONDRIAL"/>
    <property type="match status" value="1"/>
</dbReference>
<name>A0ABW8MQJ2_9BURK</name>
<dbReference type="GO" id="GO:0003984">
    <property type="term" value="F:acetolactate synthase activity"/>
    <property type="evidence" value="ECO:0007669"/>
    <property type="project" value="UniProtKB-EC"/>
</dbReference>
<dbReference type="CDD" id="cd07035">
    <property type="entry name" value="TPP_PYR_POX_like"/>
    <property type="match status" value="1"/>
</dbReference>
<reference evidence="7 8" key="2">
    <citation type="submission" date="2024-11" db="EMBL/GenBank/DDBJ databases">
        <title>Using genomics to understand microbial adaptation to soil warming.</title>
        <authorList>
            <person name="Deangelis K.M. PhD."/>
        </authorList>
    </citation>
    <scope>NUCLEOTIDE SEQUENCE [LARGE SCALE GENOMIC DNA]</scope>
    <source>
        <strain evidence="7 8">GAS97</strain>
    </source>
</reference>
<dbReference type="PANTHER" id="PTHR18968">
    <property type="entry name" value="THIAMINE PYROPHOSPHATE ENZYMES"/>
    <property type="match status" value="1"/>
</dbReference>
<keyword evidence="8" id="KW-1185">Reference proteome</keyword>
<dbReference type="Gene3D" id="3.40.50.970">
    <property type="match status" value="2"/>
</dbReference>
<dbReference type="InterPro" id="IPR012000">
    <property type="entry name" value="Thiamin_PyroP_enz_cen_dom"/>
</dbReference>
<dbReference type="Pfam" id="PF00205">
    <property type="entry name" value="TPP_enzyme_M"/>
    <property type="match status" value="1"/>
</dbReference>
<evidence type="ECO:0000256" key="1">
    <source>
        <dbReference type="ARBA" id="ARBA00007812"/>
    </source>
</evidence>